<name>F6VI00_HUMAN</name>
<dbReference type="OpenTargets" id="ENSG00000119673"/>
<dbReference type="GeneTree" id="ENSGT01010000222336"/>
<proteinExistence type="evidence at protein level"/>
<reference evidence="1" key="4">
    <citation type="submission" date="2025-08" db="UniProtKB">
        <authorList>
            <consortium name="Ensembl"/>
        </authorList>
    </citation>
    <scope>IDENTIFICATION</scope>
</reference>
<dbReference type="VEuPathDB" id="HostDB:ENSG00000119673"/>
<dbReference type="Bgee" id="ENSG00000119673">
    <property type="expression patterns" value="Expressed in apex of heart and 101 other cell types or tissues"/>
</dbReference>
<dbReference type="EMBL" id="AC005225">
    <property type="status" value="NOT_ANNOTATED_CDS"/>
    <property type="molecule type" value="Genomic_DNA"/>
</dbReference>
<evidence type="ECO:0000313" key="1">
    <source>
        <dbReference type="Ensembl" id="ENSP00000440961.2"/>
    </source>
</evidence>
<evidence type="ECO:0007829" key="3">
    <source>
        <dbReference type="PeptideAtlas" id="F6VI00"/>
    </source>
</evidence>
<reference evidence="1 2" key="3">
    <citation type="journal article" date="2004" name="Nature">
        <title>Finishing the euchromatic sequence of the human genome.</title>
        <authorList>
            <consortium name="International Human Genome Sequencing Consortium"/>
        </authorList>
    </citation>
    <scope>NUCLEOTIDE SEQUENCE [LARGE SCALE GENOMIC DNA]</scope>
</reference>
<dbReference type="AlphaFoldDB" id="F6VI00"/>
<dbReference type="MassIVE" id="F6VI00"/>
<dbReference type="Ensembl" id="ENST00000538782.2">
    <property type="protein sequence ID" value="ENSP00000440961.2"/>
    <property type="gene ID" value="ENSG00000119673.16"/>
</dbReference>
<reference evidence="1" key="5">
    <citation type="submission" date="2025-09" db="UniProtKB">
        <authorList>
            <consortium name="Ensembl"/>
        </authorList>
    </citation>
    <scope>IDENTIFICATION</scope>
</reference>
<gene>
    <name evidence="1" type="primary">ACOT2</name>
</gene>
<reference evidence="1 2" key="1">
    <citation type="journal article" date="2001" name="Nature">
        <title>Initial sequencing and analysis of the human genome.</title>
        <authorList>
            <consortium name="International Human Genome Sequencing Consortium"/>
            <person name="Lander E.S."/>
            <person name="Linton L.M."/>
            <person name="Birren B."/>
            <person name="Nusbaum C."/>
            <person name="Zody M.C."/>
            <person name="Baldwin J."/>
            <person name="Devon K."/>
            <person name="Dewar K."/>
            <person name="Doyle M."/>
            <person name="FitzHugh W."/>
            <person name="Funke R."/>
            <person name="Gage D."/>
            <person name="Harris K."/>
            <person name="Heaford A."/>
            <person name="Howland J."/>
            <person name="Kann L."/>
            <person name="Lehoczky J."/>
            <person name="LeVine R."/>
            <person name="McEwan P."/>
            <person name="McKernan K."/>
            <person name="Meldrim J."/>
            <person name="Mesirov J.P."/>
            <person name="Miranda C."/>
            <person name="Morris W."/>
            <person name="Naylor J."/>
            <person name="Raymond C."/>
            <person name="Rosetti M."/>
            <person name="Santos R."/>
            <person name="Sheridan A."/>
            <person name="Sougnez C."/>
            <person name="Stange-Thomann N."/>
            <person name="Stojanovic N."/>
            <person name="Subramanian A."/>
            <person name="Wyman D."/>
            <person name="Rogers J."/>
            <person name="Sulston J."/>
            <person name="Ainscough R."/>
            <person name="Beck S."/>
            <person name="Bentley D."/>
            <person name="Burton J."/>
            <person name="Clee C."/>
            <person name="Carter N."/>
            <person name="Coulson A."/>
            <person name="Deadman R."/>
            <person name="Deloukas P."/>
            <person name="Dunham A."/>
            <person name="Dunham I."/>
            <person name="Durbin R."/>
            <person name="French L."/>
            <person name="Grafham D."/>
            <person name="Gregory S."/>
            <person name="Hubbard T."/>
            <person name="Humphray S."/>
            <person name="Hunt A."/>
            <person name="Jones M."/>
            <person name="Lloyd C."/>
            <person name="McMurray A."/>
            <person name="Matthews L."/>
            <person name="Mercer S."/>
            <person name="Milne S."/>
            <person name="Mullikin J.C."/>
            <person name="Mungall A."/>
            <person name="Plumb R."/>
            <person name="Ross M."/>
            <person name="Shownkeen R."/>
            <person name="Sims S."/>
            <person name="Waterston R.H."/>
            <person name="Wilson R.K."/>
            <person name="Hillier L.W."/>
            <person name="McPherson J.D."/>
            <person name="Marra M.A."/>
            <person name="Mardis E.R."/>
            <person name="Fulton L.A."/>
            <person name="Chinwalla A.T."/>
            <person name="Pepin K.H."/>
            <person name="Gish W.R."/>
            <person name="Chissoe S.L."/>
            <person name="Wendl M.C."/>
            <person name="Delehaunty K.D."/>
            <person name="Miner T.L."/>
            <person name="Delehaunty A."/>
            <person name="Kramer J.B."/>
            <person name="Cook L.L."/>
            <person name="Fulton R.S."/>
            <person name="Johnson D.L."/>
            <person name="Minx P.J."/>
            <person name="Clifton S.W."/>
            <person name="Hawkins T."/>
            <person name="Branscomb E."/>
            <person name="Predki P."/>
            <person name="Richardson P."/>
            <person name="Wenning S."/>
            <person name="Slezak T."/>
            <person name="Doggett N."/>
            <person name="Cheng J.F."/>
            <person name="Olsen A."/>
            <person name="Lucas S."/>
            <person name="Elkin C."/>
            <person name="Uberbacher E."/>
            <person name="Frazier M."/>
            <person name="Gibbs R.A."/>
            <person name="Muzny D.M."/>
            <person name="Scherer S.E."/>
            <person name="Bouck J.B."/>
            <person name="Sodergren E.J."/>
            <person name="Worley K.C."/>
            <person name="Rives C.M."/>
            <person name="Gorrell J.H."/>
            <person name="Metzker M.L."/>
            <person name="Naylor S.L."/>
            <person name="Kucherlapati R.S."/>
            <person name="Nelson D.L."/>
            <person name="Weinstock G.M."/>
            <person name="Sakaki Y."/>
            <person name="Fujiyama A."/>
            <person name="Hattori M."/>
            <person name="Yada T."/>
            <person name="Toyoda A."/>
            <person name="Itoh T."/>
            <person name="Kawagoe C."/>
            <person name="Watanabe H."/>
            <person name="Totoki Y."/>
            <person name="Taylor T."/>
            <person name="Weissenbach J."/>
            <person name="Heilig R."/>
            <person name="Saurin W."/>
            <person name="Artiguenave F."/>
            <person name="Brottier P."/>
            <person name="Bruls T."/>
            <person name="Pelletier E."/>
            <person name="Robert C."/>
            <person name="Wincker P."/>
            <person name="Smith D.R."/>
            <person name="Doucette-Stamm L."/>
            <person name="Rubenfield M."/>
            <person name="Weinstock K."/>
            <person name="Lee H.M."/>
            <person name="Dubois J."/>
            <person name="Rosenthal A."/>
            <person name="Platzer M."/>
            <person name="Nyakatura G."/>
            <person name="Taudien S."/>
            <person name="Rump A."/>
            <person name="Yang H."/>
            <person name="Yu J."/>
            <person name="Wang J."/>
            <person name="Huang G."/>
            <person name="Gu J."/>
            <person name="Hood L."/>
            <person name="Rowen L."/>
            <person name="Madan A."/>
            <person name="Qin S."/>
            <person name="Davis R.W."/>
            <person name="Federspiel N.A."/>
            <person name="Abola A.P."/>
            <person name="Proctor M.J."/>
            <person name="Myers R.M."/>
            <person name="Schmutz J."/>
            <person name="Dickson M."/>
            <person name="Grimwood J."/>
            <person name="Cox D.R."/>
            <person name="Olson M.V."/>
            <person name="Kaul R."/>
            <person name="Raymond C."/>
            <person name="Shimizu N."/>
            <person name="Kawasaki K."/>
            <person name="Minoshima S."/>
            <person name="Evans G.A."/>
            <person name="Athanasiou M."/>
            <person name="Schultz R."/>
            <person name="Roe B.A."/>
            <person name="Chen F."/>
            <person name="Pan H."/>
            <person name="Ramser J."/>
            <person name="Lehrach H."/>
            <person name="Reinhardt R."/>
            <person name="McCombie W.R."/>
            <person name="de la Bastide M."/>
            <person name="Dedhia N."/>
            <person name="Blocker H."/>
            <person name="Hornischer K."/>
            <person name="Nordsiek G."/>
            <person name="Agarwala R."/>
            <person name="Aravind L."/>
            <person name="Bailey J.A."/>
            <person name="Bateman A."/>
            <person name="Batzoglou S."/>
            <person name="Birney E."/>
            <person name="Bork P."/>
            <person name="Brown D.G."/>
            <person name="Burge C.B."/>
            <person name="Cerutti L."/>
            <person name="Chen H.C."/>
            <person name="Church D."/>
            <person name="Clamp M."/>
            <person name="Copley R.R."/>
            <person name="Doerks T."/>
            <person name="Eddy S.R."/>
            <person name="Eichler E.E."/>
            <person name="Furey T.S."/>
            <person name="Galagan J."/>
            <person name="Gilbert J.G."/>
            <person name="Harmon C."/>
            <person name="Hayashizaki Y."/>
            <person name="Haussler D."/>
            <person name="Hermjakob H."/>
            <person name="Hokamp K."/>
            <person name="Jang W."/>
            <person name="Johnson L.S."/>
            <person name="Jones T.A."/>
            <person name="Kasif S."/>
            <person name="Kaspryzk A."/>
            <person name="Kennedy S."/>
            <person name="Kent W.J."/>
            <person name="Kitts P."/>
            <person name="Koonin E.V."/>
            <person name="Korf I."/>
            <person name="Kulp D."/>
            <person name="Lancet D."/>
            <person name="Lowe T.M."/>
            <person name="McLysaght A."/>
            <person name="Mikkelsen T."/>
            <person name="Moran J.V."/>
            <person name="Mulder N."/>
            <person name="Pollara V.J."/>
            <person name="Ponting C.P."/>
            <person name="Schuler G."/>
            <person name="Schultz J."/>
            <person name="Slater G."/>
            <person name="Smit A.F."/>
            <person name="Stupka E."/>
            <person name="Szustakowski J."/>
            <person name="Thierry-Mieg D."/>
            <person name="Thierry-Mieg J."/>
            <person name="Wagner L."/>
            <person name="Wallis J."/>
            <person name="Wheeler R."/>
            <person name="Williams A."/>
            <person name="Wolf Y.I."/>
            <person name="Wolfe K.H."/>
            <person name="Yang S.P."/>
            <person name="Yeh R.F."/>
            <person name="Collins F."/>
            <person name="Guyer M.S."/>
            <person name="Peterson J."/>
            <person name="Felsenfeld A."/>
            <person name="Wetterstrand K.A."/>
            <person name="Patrinos A."/>
            <person name="Morgan M.J."/>
            <person name="de Jong P."/>
            <person name="Catanese J.J."/>
            <person name="Osoegawa K."/>
            <person name="Shizuya H."/>
            <person name="Choi S."/>
            <person name="Chen Y.J."/>
        </authorList>
    </citation>
    <scope>NUCLEOTIDE SEQUENCE [LARGE SCALE GENOMIC DNA]</scope>
</reference>
<evidence type="ECO:0000313" key="2">
    <source>
        <dbReference type="Proteomes" id="UP000005640"/>
    </source>
</evidence>
<dbReference type="ExpressionAtlas" id="F6VI00">
    <property type="expression patterns" value="baseline and differential"/>
</dbReference>
<accession>F6VI00</accession>
<sequence length="64" mass="7096">MASSPAVLRASRLYQWSLKSSAQFLGSPQLRQNLGPFLGLWTCSELEVACWSIGLVCWLGRVLL</sequence>
<keyword evidence="2" id="KW-1185">Reference proteome</keyword>
<reference evidence="1 2" key="2">
    <citation type="journal article" date="2003" name="Nature">
        <title>The DNA sequence and analysis of human chromosome 14.</title>
        <authorList>
            <person name="Heilig R."/>
            <person name="Eckenberg R."/>
            <person name="Petit J.L."/>
            <person name="Fonknechten N."/>
            <person name="Da Silva C."/>
            <person name="Cattolico L."/>
            <person name="Levy M."/>
            <person name="Barbe V."/>
            <person name="de Berardinis V."/>
            <person name="Ureta-Vidal A."/>
            <person name="Pelletier E."/>
            <person name="Vico V."/>
            <person name="Anthouard V."/>
            <person name="Rowen L."/>
            <person name="Madan A."/>
            <person name="Qin S."/>
            <person name="Sun H."/>
            <person name="Du H."/>
            <person name="Pepin K."/>
            <person name="Artiguenave F."/>
            <person name="Robert C."/>
            <person name="Cruaud C."/>
            <person name="Bruls T."/>
            <person name="Jaillon O."/>
            <person name="Friedlander L."/>
            <person name="Samson G."/>
            <person name="Brottier P."/>
            <person name="Cure S."/>
            <person name="Segurens B."/>
            <person name="Aniere F."/>
            <person name="Samain S."/>
            <person name="Crespeau H."/>
            <person name="Abbasi N."/>
            <person name="Aiach N."/>
            <person name="Boscus D."/>
            <person name="Dickhoff R."/>
            <person name="Dors M."/>
            <person name="Dubois I."/>
            <person name="Friedman C."/>
            <person name="Gouyvenoux M."/>
            <person name="James R."/>
            <person name="Madan A."/>
            <person name="Mairey-Estrada B."/>
            <person name="Mangenot S."/>
            <person name="Martins N."/>
            <person name="Menard M."/>
            <person name="Oztas S."/>
            <person name="Ratcliffe A."/>
            <person name="Shaffer T."/>
            <person name="Trask B."/>
            <person name="Vacherie B."/>
            <person name="Bellemere C."/>
            <person name="Belser C."/>
            <person name="Besnard-Gonnet M."/>
            <person name="Bartol-Mavel D."/>
            <person name="Boutard M."/>
            <person name="Briez-Silla S."/>
            <person name="Combette S."/>
            <person name="Dufosse-Laurent V."/>
            <person name="Ferron C."/>
            <person name="Lechaplais C."/>
            <person name="Louesse C."/>
            <person name="Muselet D."/>
            <person name="Magdelenat G."/>
            <person name="Pateau E."/>
            <person name="Petit E."/>
            <person name="Sirvain-Trukniewicz P."/>
            <person name="Trybou A."/>
            <person name="Vega-Czarny N."/>
            <person name="Bataille E."/>
            <person name="Bluet E."/>
            <person name="Bordelais I."/>
            <person name="Dubois M."/>
            <person name="Dumont C."/>
            <person name="Guerin T."/>
            <person name="Haffray S."/>
            <person name="Hammadi R."/>
            <person name="Muanga J."/>
            <person name="Pellouin V."/>
            <person name="Robert D."/>
            <person name="Wunderle E."/>
            <person name="Gauguet G."/>
            <person name="Roy A."/>
            <person name="Sainte-Marthe L."/>
            <person name="Verdier J."/>
            <person name="Verdier-Discala C."/>
            <person name="Hillier L."/>
            <person name="Fulton L."/>
            <person name="McPherson J."/>
            <person name="Matsuda F."/>
            <person name="Wilson R."/>
            <person name="Scarpelli C."/>
            <person name="Gyapay G."/>
            <person name="Wincker P."/>
            <person name="Saurin W."/>
            <person name="Quetier F."/>
            <person name="Waterston R."/>
            <person name="Hood L."/>
            <person name="Weissenbach J."/>
        </authorList>
    </citation>
    <scope>NUCLEOTIDE SEQUENCE [LARGE SCALE GENOMIC DNA]</scope>
</reference>
<dbReference type="OrthoDB" id="6347013at2759"/>
<keyword evidence="3" id="KW-1267">Proteomics identification</keyword>
<protein>
    <submittedName>
        <fullName evidence="1">Acyl-CoA thioesterase 2</fullName>
    </submittedName>
</protein>
<dbReference type="Proteomes" id="UP000005640">
    <property type="component" value="Chromosome 14"/>
</dbReference>
<dbReference type="HOGENOM" id="CLU_2867005_0_0_1"/>
<dbReference type="ChiTaRS" id="ACOT2">
    <property type="organism name" value="human"/>
</dbReference>
<dbReference type="Ensembl" id="ENST00000538782.2">
    <property type="protein sequence ID" value="ENSP00000440961.2"/>
    <property type="gene ID" value="ENSG00000119673.17"/>
</dbReference>
<dbReference type="UCSC" id="uc059ddk.1">
    <property type="organism name" value="human"/>
</dbReference>
<dbReference type="HGNC" id="HGNC:18431">
    <property type="gene designation" value="ACOT2"/>
</dbReference>
<organism evidence="1 2">
    <name type="scientific">Homo sapiens</name>
    <name type="common">Human</name>
    <dbReference type="NCBI Taxonomy" id="9606"/>
    <lineage>
        <taxon>Eukaryota</taxon>
        <taxon>Metazoa</taxon>
        <taxon>Chordata</taxon>
        <taxon>Craniata</taxon>
        <taxon>Vertebrata</taxon>
        <taxon>Euteleostomi</taxon>
        <taxon>Mammalia</taxon>
        <taxon>Eutheria</taxon>
        <taxon>Euarchontoglires</taxon>
        <taxon>Primates</taxon>
        <taxon>Haplorrhini</taxon>
        <taxon>Catarrhini</taxon>
        <taxon>Hominidae</taxon>
        <taxon>Homo</taxon>
    </lineage>
</organism>